<dbReference type="Pfam" id="PF02089">
    <property type="entry name" value="Palm_thioest"/>
    <property type="match status" value="1"/>
</dbReference>
<accession>A0A1D1VPD4</accession>
<dbReference type="SUPFAM" id="SSF53474">
    <property type="entry name" value="alpha/beta-Hydrolases"/>
    <property type="match status" value="1"/>
</dbReference>
<feature type="signal peptide" evidence="1">
    <location>
        <begin position="1"/>
        <end position="27"/>
    </location>
</feature>
<feature type="chain" id="PRO_5008898688" description="Palmitoyl-protein thioesterase 1" evidence="1">
    <location>
        <begin position="28"/>
        <end position="149"/>
    </location>
</feature>
<evidence type="ECO:0000313" key="2">
    <source>
        <dbReference type="EMBL" id="GAV00399.1"/>
    </source>
</evidence>
<protein>
    <recommendedName>
        <fullName evidence="4">Palmitoyl-protein thioesterase 1</fullName>
    </recommendedName>
</protein>
<dbReference type="InterPro" id="IPR029058">
    <property type="entry name" value="AB_hydrolase_fold"/>
</dbReference>
<evidence type="ECO:0008006" key="4">
    <source>
        <dbReference type="Google" id="ProtNLM"/>
    </source>
</evidence>
<reference evidence="2 3" key="1">
    <citation type="journal article" date="2016" name="Nat. Commun.">
        <title>Extremotolerant tardigrade genome and improved radiotolerance of human cultured cells by tardigrade-unique protein.</title>
        <authorList>
            <person name="Hashimoto T."/>
            <person name="Horikawa D.D."/>
            <person name="Saito Y."/>
            <person name="Kuwahara H."/>
            <person name="Kozuka-Hata H."/>
            <person name="Shin-I T."/>
            <person name="Minakuchi Y."/>
            <person name="Ohishi K."/>
            <person name="Motoyama A."/>
            <person name="Aizu T."/>
            <person name="Enomoto A."/>
            <person name="Kondo K."/>
            <person name="Tanaka S."/>
            <person name="Hara Y."/>
            <person name="Koshikawa S."/>
            <person name="Sagara H."/>
            <person name="Miura T."/>
            <person name="Yokobori S."/>
            <person name="Miyagawa K."/>
            <person name="Suzuki Y."/>
            <person name="Kubo T."/>
            <person name="Oyama M."/>
            <person name="Kohara Y."/>
            <person name="Fujiyama A."/>
            <person name="Arakawa K."/>
            <person name="Katayama T."/>
            <person name="Toyoda A."/>
            <person name="Kunieda T."/>
        </authorList>
    </citation>
    <scope>NUCLEOTIDE SEQUENCE [LARGE SCALE GENOMIC DNA]</scope>
    <source>
        <strain evidence="2 3">YOKOZUNA-1</strain>
    </source>
</reference>
<dbReference type="OrthoDB" id="155976at2759"/>
<evidence type="ECO:0000256" key="1">
    <source>
        <dbReference type="SAM" id="SignalP"/>
    </source>
</evidence>
<keyword evidence="1" id="KW-0732">Signal</keyword>
<keyword evidence="3" id="KW-1185">Reference proteome</keyword>
<dbReference type="Proteomes" id="UP000186922">
    <property type="component" value="Unassembled WGS sequence"/>
</dbReference>
<organism evidence="2 3">
    <name type="scientific">Ramazzottius varieornatus</name>
    <name type="common">Water bear</name>
    <name type="synonym">Tardigrade</name>
    <dbReference type="NCBI Taxonomy" id="947166"/>
    <lineage>
        <taxon>Eukaryota</taxon>
        <taxon>Metazoa</taxon>
        <taxon>Ecdysozoa</taxon>
        <taxon>Tardigrada</taxon>
        <taxon>Eutardigrada</taxon>
        <taxon>Parachela</taxon>
        <taxon>Hypsibioidea</taxon>
        <taxon>Ramazzottiidae</taxon>
        <taxon>Ramazzottius</taxon>
    </lineage>
</organism>
<evidence type="ECO:0000313" key="3">
    <source>
        <dbReference type="Proteomes" id="UP000186922"/>
    </source>
</evidence>
<dbReference type="EMBL" id="BDGG01000006">
    <property type="protein sequence ID" value="GAV00399.1"/>
    <property type="molecule type" value="Genomic_DNA"/>
</dbReference>
<proteinExistence type="predicted"/>
<dbReference type="STRING" id="947166.A0A1D1VPD4"/>
<name>A0A1D1VPD4_RAMVA</name>
<gene>
    <name evidence="2" type="primary">RvY_11252</name>
    <name evidence="2" type="synonym">RvY_11252.1</name>
    <name evidence="2" type="ORF">RvY_11252-1</name>
</gene>
<sequence>MARPPVFSQLLLILLSISLPCIPGVSSYRPVVVVHGIMDNAMALFDLQDAITTAHPGTEVFLIPMFQRMKSAWPMWTQVLGFGQSIKNISDTYRDTGINIIGYSQGGLIARGVIQVCCLLDFVSQLEQLMSASFENQHCFFRFSRRWMI</sequence>
<dbReference type="AlphaFoldDB" id="A0A1D1VPD4"/>
<dbReference type="Gene3D" id="3.40.50.1820">
    <property type="entry name" value="alpha/beta hydrolase"/>
    <property type="match status" value="1"/>
</dbReference>
<comment type="caution">
    <text evidence="2">The sequence shown here is derived from an EMBL/GenBank/DDBJ whole genome shotgun (WGS) entry which is preliminary data.</text>
</comment>